<evidence type="ECO:0000313" key="1">
    <source>
        <dbReference type="EMBL" id="GAA0170598.1"/>
    </source>
</evidence>
<name>A0AAV3R6T3_LITER</name>
<keyword evidence="2" id="KW-1185">Reference proteome</keyword>
<dbReference type="InterPro" id="IPR053098">
    <property type="entry name" value="Petuviruses_polyprotein"/>
</dbReference>
<dbReference type="Proteomes" id="UP001454036">
    <property type="component" value="Unassembled WGS sequence"/>
</dbReference>
<dbReference type="AlphaFoldDB" id="A0AAV3R6T3"/>
<accession>A0AAV3R6T3</accession>
<proteinExistence type="predicted"/>
<gene>
    <name evidence="1" type="ORF">LIER_24823</name>
</gene>
<sequence length="117" mass="13313">MAYRVQNHAMDLSLPSNNEEALLIQMESPNNTFYTHVPRQILKSELLKLPLEAWITKYEKVHENGTSIEYDNVMFTTLKDGSVSISFKETKVVTKSSIFNTEINVITPLEPSVIPIT</sequence>
<organism evidence="1 2">
    <name type="scientific">Lithospermum erythrorhizon</name>
    <name type="common">Purple gromwell</name>
    <name type="synonym">Lithospermum officinale var. erythrorhizon</name>
    <dbReference type="NCBI Taxonomy" id="34254"/>
    <lineage>
        <taxon>Eukaryota</taxon>
        <taxon>Viridiplantae</taxon>
        <taxon>Streptophyta</taxon>
        <taxon>Embryophyta</taxon>
        <taxon>Tracheophyta</taxon>
        <taxon>Spermatophyta</taxon>
        <taxon>Magnoliopsida</taxon>
        <taxon>eudicotyledons</taxon>
        <taxon>Gunneridae</taxon>
        <taxon>Pentapetalae</taxon>
        <taxon>asterids</taxon>
        <taxon>lamiids</taxon>
        <taxon>Boraginales</taxon>
        <taxon>Boraginaceae</taxon>
        <taxon>Boraginoideae</taxon>
        <taxon>Lithospermeae</taxon>
        <taxon>Lithospermum</taxon>
    </lineage>
</organism>
<evidence type="ECO:0000313" key="2">
    <source>
        <dbReference type="Proteomes" id="UP001454036"/>
    </source>
</evidence>
<comment type="caution">
    <text evidence="1">The sequence shown here is derived from an EMBL/GenBank/DDBJ whole genome shotgun (WGS) entry which is preliminary data.</text>
</comment>
<dbReference type="EMBL" id="BAABME010007313">
    <property type="protein sequence ID" value="GAA0170598.1"/>
    <property type="molecule type" value="Genomic_DNA"/>
</dbReference>
<protein>
    <submittedName>
        <fullName evidence="1">Uncharacterized protein</fullName>
    </submittedName>
</protein>
<dbReference type="PANTHER" id="PTHR48435">
    <property type="entry name" value="POLYPROTEIN"/>
    <property type="match status" value="1"/>
</dbReference>
<reference evidence="1 2" key="1">
    <citation type="submission" date="2024-01" db="EMBL/GenBank/DDBJ databases">
        <title>The complete chloroplast genome sequence of Lithospermum erythrorhizon: insights into the phylogenetic relationship among Boraginaceae species and the maternal lineages of purple gromwells.</title>
        <authorList>
            <person name="Okada T."/>
            <person name="Watanabe K."/>
        </authorList>
    </citation>
    <scope>NUCLEOTIDE SEQUENCE [LARGE SCALE GENOMIC DNA]</scope>
</reference>
<dbReference type="PANTHER" id="PTHR48435:SF1">
    <property type="entry name" value="POLYPROTEIN"/>
    <property type="match status" value="1"/>
</dbReference>